<accession>A0A6J7LZW4</accession>
<evidence type="ECO:0000313" key="6">
    <source>
        <dbReference type="EMBL" id="CAB4973897.1"/>
    </source>
</evidence>
<dbReference type="EMBL" id="CAFAAV010000240">
    <property type="protein sequence ID" value="CAB4833877.1"/>
    <property type="molecule type" value="Genomic_DNA"/>
</dbReference>
<organism evidence="6">
    <name type="scientific">freshwater metagenome</name>
    <dbReference type="NCBI Taxonomy" id="449393"/>
    <lineage>
        <taxon>unclassified sequences</taxon>
        <taxon>metagenomes</taxon>
        <taxon>ecological metagenomes</taxon>
    </lineage>
</organism>
<dbReference type="InterPro" id="IPR018392">
    <property type="entry name" value="LysM"/>
</dbReference>
<protein>
    <submittedName>
        <fullName evidence="6">Unannotated protein</fullName>
    </submittedName>
</protein>
<evidence type="ECO:0000313" key="5">
    <source>
        <dbReference type="EMBL" id="CAB4922678.1"/>
    </source>
</evidence>
<dbReference type="SUPFAM" id="SSF54106">
    <property type="entry name" value="LysM domain"/>
    <property type="match status" value="1"/>
</dbReference>
<name>A0A6J7LZW4_9ZZZZ</name>
<dbReference type="EMBL" id="CAESGF010000004">
    <property type="protein sequence ID" value="CAB4363086.1"/>
    <property type="molecule type" value="Genomic_DNA"/>
</dbReference>
<dbReference type="InterPro" id="IPR050570">
    <property type="entry name" value="Cell_wall_metabolism_enzyme"/>
</dbReference>
<dbReference type="Gene3D" id="3.10.350.10">
    <property type="entry name" value="LysM domain"/>
    <property type="match status" value="1"/>
</dbReference>
<dbReference type="PROSITE" id="PS51782">
    <property type="entry name" value="LYSM"/>
    <property type="match status" value="1"/>
</dbReference>
<feature type="domain" description="LysM" evidence="1">
    <location>
        <begin position="55"/>
        <end position="99"/>
    </location>
</feature>
<dbReference type="CDD" id="cd12797">
    <property type="entry name" value="M23_peptidase"/>
    <property type="match status" value="1"/>
</dbReference>
<dbReference type="Pfam" id="PF01476">
    <property type="entry name" value="LysM"/>
    <property type="match status" value="1"/>
</dbReference>
<dbReference type="EMBL" id="CAEZYF010000007">
    <property type="protein sequence ID" value="CAB4721636.1"/>
    <property type="molecule type" value="Genomic_DNA"/>
</dbReference>
<dbReference type="GO" id="GO:0004222">
    <property type="term" value="F:metalloendopeptidase activity"/>
    <property type="evidence" value="ECO:0007669"/>
    <property type="project" value="TreeGrafter"/>
</dbReference>
<sequence>MPTTTRTTVIARSRARALVLSAGLVAGLVALPCVVGRRVEASTSVPAAAVVCPGPTYTVLSGDYWIRIATKNGVTLAAVLAANHAVATTVIHPGQIVCLPASAVTTTAAVPTTVNAPGPVVILPGGVLPIKQFPVQGLCWFSDSWGAPRSGGRRHEGVDLITKMGQKIYAVDDGVLTKRYIDAPGSLSGNGWRLTRADGTYFFYAHLSAFADGLMVGSPVVAGQIIGLVGMTGAAGTPHLHFEVHPGGGAPINPTPTVTAVNGCKITAIPAQPAAVAPVPTTTVAPATTIPATTIPATTTTTVASLPPLAPTANSRWTFIAPQTVLDTNGAPMTAGAVRTVAITGARGSLAGVPAVLVRLVARSSMMSGHLKLYACGAAVPEASALNYVPDRVNATVLPVPTGPAGVCVAASSSVDVRIEVLAYASSTGVGLQPMDSNRALDTRLATPLAAGAPITLPTTRLGVPASATAVTVSVTLLTPTAPGSISVGPCGGTPWTLAYGSAPSQMIGGVVRVNGAGLCLSSTTTVHVVVDVTGVWVGAQPLVALPAMRLFDSRLSEAISSTDRRVPLTLPAGTTRAQLSIVVIGSPSSGAVYAWNCNRPRPVASVASSIGPPTSVTVTMDVTGGAICLASSRNVQVVIDVFAVG</sequence>
<dbReference type="EMBL" id="CAFBOL010000005">
    <property type="protein sequence ID" value="CAB4973897.1"/>
    <property type="molecule type" value="Genomic_DNA"/>
</dbReference>
<dbReference type="EMBL" id="CAFBMT010000004">
    <property type="protein sequence ID" value="CAB4922678.1"/>
    <property type="molecule type" value="Genomic_DNA"/>
</dbReference>
<evidence type="ECO:0000313" key="4">
    <source>
        <dbReference type="EMBL" id="CAB4833877.1"/>
    </source>
</evidence>
<proteinExistence type="predicted"/>
<dbReference type="CDD" id="cd00118">
    <property type="entry name" value="LysM"/>
    <property type="match status" value="1"/>
</dbReference>
<dbReference type="PANTHER" id="PTHR21666">
    <property type="entry name" value="PEPTIDASE-RELATED"/>
    <property type="match status" value="1"/>
</dbReference>
<dbReference type="Pfam" id="PF01551">
    <property type="entry name" value="Peptidase_M23"/>
    <property type="match status" value="1"/>
</dbReference>
<dbReference type="InterPro" id="IPR011055">
    <property type="entry name" value="Dup_hybrid_motif"/>
</dbReference>
<evidence type="ECO:0000313" key="3">
    <source>
        <dbReference type="EMBL" id="CAB4721636.1"/>
    </source>
</evidence>
<evidence type="ECO:0000313" key="2">
    <source>
        <dbReference type="EMBL" id="CAB4363086.1"/>
    </source>
</evidence>
<dbReference type="InterPro" id="IPR016047">
    <property type="entry name" value="M23ase_b-sheet_dom"/>
</dbReference>
<dbReference type="AlphaFoldDB" id="A0A6J7LZW4"/>
<dbReference type="PANTHER" id="PTHR21666:SF270">
    <property type="entry name" value="MUREIN HYDROLASE ACTIVATOR ENVC"/>
    <property type="match status" value="1"/>
</dbReference>
<dbReference type="InterPro" id="IPR036779">
    <property type="entry name" value="LysM_dom_sf"/>
</dbReference>
<dbReference type="Gene3D" id="2.70.70.10">
    <property type="entry name" value="Glucose Permease (Domain IIA)"/>
    <property type="match status" value="1"/>
</dbReference>
<gene>
    <name evidence="3" type="ORF">UFOPK2656_01390</name>
    <name evidence="4" type="ORF">UFOPK3099_02439</name>
    <name evidence="5" type="ORF">UFOPK3651_00961</name>
    <name evidence="6" type="ORF">UFOPK3931_00358</name>
    <name evidence="2" type="ORF">UFOPK4189_00864</name>
</gene>
<reference evidence="6" key="1">
    <citation type="submission" date="2020-05" db="EMBL/GenBank/DDBJ databases">
        <authorList>
            <person name="Chiriac C."/>
            <person name="Salcher M."/>
            <person name="Ghai R."/>
            <person name="Kavagutti S V."/>
        </authorList>
    </citation>
    <scope>NUCLEOTIDE SEQUENCE</scope>
</reference>
<dbReference type="SMART" id="SM00257">
    <property type="entry name" value="LysM"/>
    <property type="match status" value="1"/>
</dbReference>
<evidence type="ECO:0000259" key="1">
    <source>
        <dbReference type="PROSITE" id="PS51782"/>
    </source>
</evidence>
<dbReference type="SUPFAM" id="SSF51261">
    <property type="entry name" value="Duplicated hybrid motif"/>
    <property type="match status" value="1"/>
</dbReference>